<evidence type="ECO:0000259" key="8">
    <source>
        <dbReference type="Pfam" id="PF13359"/>
    </source>
</evidence>
<dbReference type="PANTHER" id="PTHR22930">
    <property type="match status" value="1"/>
</dbReference>
<comment type="subcellular location">
    <subcellularLocation>
        <location evidence="2">Nucleus</location>
    </subcellularLocation>
</comment>
<reference evidence="9 10" key="1">
    <citation type="submission" date="2015-09" db="EMBL/GenBank/DDBJ databases">
        <title>Trachymyrmex cornetzi WGS genome.</title>
        <authorList>
            <person name="Nygaard S."/>
            <person name="Hu H."/>
            <person name="Boomsma J."/>
            <person name="Zhang G."/>
        </authorList>
    </citation>
    <scope>NUCLEOTIDE SEQUENCE [LARGE SCALE GENOMIC DNA]</scope>
    <source>
        <strain evidence="9">Tcor2-1</strain>
        <tissue evidence="9">Whole body</tissue>
    </source>
</reference>
<protein>
    <recommendedName>
        <fullName evidence="8">DDE Tnp4 domain-containing protein</fullName>
    </recommendedName>
</protein>
<evidence type="ECO:0000256" key="7">
    <source>
        <dbReference type="ARBA" id="ARBA00023242"/>
    </source>
</evidence>
<dbReference type="InterPro" id="IPR027806">
    <property type="entry name" value="HARBI1_dom"/>
</dbReference>
<dbReference type="AlphaFoldDB" id="A0A195DBX1"/>
<dbReference type="GO" id="GO:0016787">
    <property type="term" value="F:hydrolase activity"/>
    <property type="evidence" value="ECO:0007669"/>
    <property type="project" value="UniProtKB-KW"/>
</dbReference>
<dbReference type="Proteomes" id="UP000078492">
    <property type="component" value="Unassembled WGS sequence"/>
</dbReference>
<evidence type="ECO:0000256" key="5">
    <source>
        <dbReference type="ARBA" id="ARBA00022723"/>
    </source>
</evidence>
<keyword evidence="5" id="KW-0479">Metal-binding</keyword>
<dbReference type="GO" id="GO:0004518">
    <property type="term" value="F:nuclease activity"/>
    <property type="evidence" value="ECO:0007669"/>
    <property type="project" value="UniProtKB-KW"/>
</dbReference>
<keyword evidence="10" id="KW-1185">Reference proteome</keyword>
<feature type="domain" description="DDE Tnp4" evidence="8">
    <location>
        <begin position="60"/>
        <end position="137"/>
    </location>
</feature>
<keyword evidence="4" id="KW-0540">Nuclease</keyword>
<comment type="cofactor">
    <cofactor evidence="1">
        <name>a divalent metal cation</name>
        <dbReference type="ChEBI" id="CHEBI:60240"/>
    </cofactor>
</comment>
<evidence type="ECO:0000256" key="2">
    <source>
        <dbReference type="ARBA" id="ARBA00004123"/>
    </source>
</evidence>
<accession>A0A195DBX1</accession>
<name>A0A195DBX1_9HYME</name>
<comment type="similarity">
    <text evidence="3">Belongs to the HARBI1 family.</text>
</comment>
<feature type="non-terminal residue" evidence="9">
    <location>
        <position position="1"/>
    </location>
</feature>
<evidence type="ECO:0000313" key="10">
    <source>
        <dbReference type="Proteomes" id="UP000078492"/>
    </source>
</evidence>
<keyword evidence="6" id="KW-0378">Hydrolase</keyword>
<proteinExistence type="inferred from homology"/>
<dbReference type="EMBL" id="KQ981010">
    <property type="protein sequence ID" value="KYN10383.1"/>
    <property type="molecule type" value="Genomic_DNA"/>
</dbReference>
<dbReference type="GO" id="GO:0046872">
    <property type="term" value="F:metal ion binding"/>
    <property type="evidence" value="ECO:0007669"/>
    <property type="project" value="UniProtKB-KW"/>
</dbReference>
<evidence type="ECO:0000256" key="3">
    <source>
        <dbReference type="ARBA" id="ARBA00006958"/>
    </source>
</evidence>
<evidence type="ECO:0000313" key="9">
    <source>
        <dbReference type="EMBL" id="KYN10383.1"/>
    </source>
</evidence>
<evidence type="ECO:0000256" key="1">
    <source>
        <dbReference type="ARBA" id="ARBA00001968"/>
    </source>
</evidence>
<sequence length="148" mass="17223">IYKIITFKSTFTYSKESVRFVIGLVEERLSSGAGHEKDISPTLQVLIALRFYAKERRMTGILLGDAGYPCRPYFLIPFLNPQTAIENRYNWAHIRTRICIERCFGEWKGMFKALQNNMQINLEIAKIAIIAMAVLFNIRKQFDNFEYG</sequence>
<evidence type="ECO:0000256" key="4">
    <source>
        <dbReference type="ARBA" id="ARBA00022722"/>
    </source>
</evidence>
<organism evidence="9 10">
    <name type="scientific">Trachymyrmex cornetzi</name>
    <dbReference type="NCBI Taxonomy" id="471704"/>
    <lineage>
        <taxon>Eukaryota</taxon>
        <taxon>Metazoa</taxon>
        <taxon>Ecdysozoa</taxon>
        <taxon>Arthropoda</taxon>
        <taxon>Hexapoda</taxon>
        <taxon>Insecta</taxon>
        <taxon>Pterygota</taxon>
        <taxon>Neoptera</taxon>
        <taxon>Endopterygota</taxon>
        <taxon>Hymenoptera</taxon>
        <taxon>Apocrita</taxon>
        <taxon>Aculeata</taxon>
        <taxon>Formicoidea</taxon>
        <taxon>Formicidae</taxon>
        <taxon>Myrmicinae</taxon>
        <taxon>Trachymyrmex</taxon>
    </lineage>
</organism>
<dbReference type="GO" id="GO:0005634">
    <property type="term" value="C:nucleus"/>
    <property type="evidence" value="ECO:0007669"/>
    <property type="project" value="UniProtKB-SubCell"/>
</dbReference>
<dbReference type="PANTHER" id="PTHR22930:SF85">
    <property type="entry name" value="GH03217P-RELATED"/>
    <property type="match status" value="1"/>
</dbReference>
<gene>
    <name evidence="9" type="ORF">ALC57_17571</name>
</gene>
<dbReference type="InterPro" id="IPR045249">
    <property type="entry name" value="HARBI1-like"/>
</dbReference>
<dbReference type="Pfam" id="PF13359">
    <property type="entry name" value="DDE_Tnp_4"/>
    <property type="match status" value="1"/>
</dbReference>
<evidence type="ECO:0000256" key="6">
    <source>
        <dbReference type="ARBA" id="ARBA00022801"/>
    </source>
</evidence>
<keyword evidence="7" id="KW-0539">Nucleus</keyword>